<dbReference type="GO" id="GO:0004553">
    <property type="term" value="F:hydrolase activity, hydrolyzing O-glycosyl compounds"/>
    <property type="evidence" value="ECO:0007669"/>
    <property type="project" value="InterPro"/>
</dbReference>
<dbReference type="GO" id="GO:0030246">
    <property type="term" value="F:carbohydrate binding"/>
    <property type="evidence" value="ECO:0007669"/>
    <property type="project" value="InterPro"/>
</dbReference>
<evidence type="ECO:0000259" key="1">
    <source>
        <dbReference type="Pfam" id="PF06452"/>
    </source>
</evidence>
<dbReference type="Gene3D" id="2.60.40.1190">
    <property type="match status" value="1"/>
</dbReference>
<dbReference type="GO" id="GO:0016052">
    <property type="term" value="P:carbohydrate catabolic process"/>
    <property type="evidence" value="ECO:0007669"/>
    <property type="project" value="InterPro"/>
</dbReference>
<dbReference type="SUPFAM" id="SSF49344">
    <property type="entry name" value="CBD9-like"/>
    <property type="match status" value="1"/>
</dbReference>
<dbReference type="InterPro" id="IPR010502">
    <property type="entry name" value="Carb-bd_dom_fam9"/>
</dbReference>
<organism evidence="2">
    <name type="scientific">marine metagenome</name>
    <dbReference type="NCBI Taxonomy" id="408172"/>
    <lineage>
        <taxon>unclassified sequences</taxon>
        <taxon>metagenomes</taxon>
        <taxon>ecological metagenomes</taxon>
    </lineage>
</organism>
<name>A0A382DNJ1_9ZZZZ</name>
<dbReference type="AlphaFoldDB" id="A0A382DNJ1"/>
<dbReference type="EMBL" id="UINC01039956">
    <property type="protein sequence ID" value="SVB39177.1"/>
    <property type="molecule type" value="Genomic_DNA"/>
</dbReference>
<gene>
    <name evidence="2" type="ORF">METZ01_LOCUS192031</name>
</gene>
<feature type="domain" description="Carbohydrate-binding" evidence="1">
    <location>
        <begin position="52"/>
        <end position="252"/>
    </location>
</feature>
<protein>
    <recommendedName>
        <fullName evidence="1">Carbohydrate-binding domain-containing protein</fullName>
    </recommendedName>
</protein>
<reference evidence="2" key="1">
    <citation type="submission" date="2018-05" db="EMBL/GenBank/DDBJ databases">
        <authorList>
            <person name="Lanie J.A."/>
            <person name="Ng W.-L."/>
            <person name="Kazmierczak K.M."/>
            <person name="Andrzejewski T.M."/>
            <person name="Davidsen T.M."/>
            <person name="Wayne K.J."/>
            <person name="Tettelin H."/>
            <person name="Glass J.I."/>
            <person name="Rusch D."/>
            <person name="Podicherti R."/>
            <person name="Tsui H.-C.T."/>
            <person name="Winkler M.E."/>
        </authorList>
    </citation>
    <scope>NUCLEOTIDE SEQUENCE</scope>
</reference>
<dbReference type="Pfam" id="PF06452">
    <property type="entry name" value="CBM9_1"/>
    <property type="match status" value="1"/>
</dbReference>
<evidence type="ECO:0000313" key="2">
    <source>
        <dbReference type="EMBL" id="SVB39177.1"/>
    </source>
</evidence>
<proteinExistence type="predicted"/>
<sequence length="277" mass="30239">MKRPILTITFVSAVISLFTCQVFANKVEPGQQIKGGKFGVVYECAFPNTVKLDGNLEDQAWALAPWHFVDNITGTGPAPNEADASYAFAAIADEKWLYVAFKIKDDKIKKGEQVGNNVWQDDSVEIYIDPNHGETDIYEKKDGKWDSQITIGADNIGGKVQAPLLGGSGEGPGTGTFAAVVKAAGGWIVEAGVPLNSPKKWNMVPKDGMVIGFNTHFNDDDDGGGRDHKLIWSAKDVDDQSWQNTSRFADLKFVRIELSVASKGKLAIQWGHLKKKL</sequence>
<accession>A0A382DNJ1</accession>